<feature type="domain" description="Fibronectin type-III" evidence="3">
    <location>
        <begin position="1576"/>
        <end position="1667"/>
    </location>
</feature>
<protein>
    <recommendedName>
        <fullName evidence="3">Fibronectin type-III domain-containing protein</fullName>
    </recommendedName>
</protein>
<dbReference type="InterPro" id="IPR048384">
    <property type="entry name" value="TPPII_GBD"/>
</dbReference>
<dbReference type="SUPFAM" id="SSF49265">
    <property type="entry name" value="Fibronectin type III"/>
    <property type="match status" value="3"/>
</dbReference>
<dbReference type="InterPro" id="IPR003961">
    <property type="entry name" value="FN3_dom"/>
</dbReference>
<evidence type="ECO:0000259" key="3">
    <source>
        <dbReference type="PROSITE" id="PS50853"/>
    </source>
</evidence>
<dbReference type="OrthoDB" id="10256524at2759"/>
<dbReference type="InterPro" id="IPR048383">
    <property type="entry name" value="TPPII_Ig-like-1"/>
</dbReference>
<dbReference type="InterPro" id="IPR050991">
    <property type="entry name" value="ECM_Regulatory_Proteins"/>
</dbReference>
<dbReference type="Gene3D" id="2.60.40.3170">
    <property type="match status" value="1"/>
</dbReference>
<proteinExistence type="predicted"/>
<dbReference type="InterPro" id="IPR013783">
    <property type="entry name" value="Ig-like_fold"/>
</dbReference>
<dbReference type="CDD" id="cd00063">
    <property type="entry name" value="FN3"/>
    <property type="match status" value="3"/>
</dbReference>
<dbReference type="InterPro" id="IPR046940">
    <property type="entry name" value="TPPII_Ig-like_sf"/>
</dbReference>
<dbReference type="Pfam" id="PF00041">
    <property type="entry name" value="fn3"/>
    <property type="match status" value="2"/>
</dbReference>
<feature type="domain" description="Fibronectin type-III" evidence="3">
    <location>
        <begin position="861"/>
        <end position="950"/>
    </location>
</feature>
<dbReference type="Gene3D" id="2.60.40.10">
    <property type="entry name" value="Immunoglobulins"/>
    <property type="match status" value="3"/>
</dbReference>
<feature type="transmembrane region" description="Helical" evidence="2">
    <location>
        <begin position="1201"/>
        <end position="1226"/>
    </location>
</feature>
<dbReference type="Pfam" id="PF21223">
    <property type="entry name" value="TPPII_Ig-like-1"/>
    <property type="match status" value="1"/>
</dbReference>
<organism evidence="4">
    <name type="scientific">Amphimedon queenslandica</name>
    <name type="common">Sponge</name>
    <dbReference type="NCBI Taxonomy" id="400682"/>
    <lineage>
        <taxon>Eukaryota</taxon>
        <taxon>Metazoa</taxon>
        <taxon>Porifera</taxon>
        <taxon>Demospongiae</taxon>
        <taxon>Heteroscleromorpha</taxon>
        <taxon>Haplosclerida</taxon>
        <taxon>Niphatidae</taxon>
        <taxon>Amphimedon</taxon>
    </lineage>
</organism>
<dbReference type="PANTHER" id="PTHR46708:SF2">
    <property type="entry name" value="FIBRONECTIN TYPE-III DOMAIN-CONTAINING PROTEIN"/>
    <property type="match status" value="1"/>
</dbReference>
<accession>A0A1X7T9W0</accession>
<keyword evidence="2" id="KW-0812">Transmembrane</keyword>
<dbReference type="PANTHER" id="PTHR46708">
    <property type="entry name" value="TENASCIN"/>
    <property type="match status" value="1"/>
</dbReference>
<dbReference type="Pfam" id="PF12580">
    <property type="entry name" value="TPPII"/>
    <property type="match status" value="1"/>
</dbReference>
<sequence length="1876" mass="207314">VSVSGLQGQQSKCRGIYLREPHHFKRSTHHLVTVDPCFPEDTSPRDKLDFTERITLVPTQPWVHSSKHIILASSGRQFSVTIDESGLEPGAHYAEVLGYGSREDKGPLFRLPVTVIMPTPLTDKFTFDCPQLQLSHSTIKRYFFHVPTEATWAELKFTSHNEVTRSKLWVHTIHLLPEKAYREKETLDSIILEPEASNTLIVPTVGGHTMELVVTQYWTEFHPLTVSFNVSFHSLRPSSNNFILHSNTSWTRLDVSCNYRLEELYPEFKLTHHCLARRPTEAVIKPLSNTRQVLIDGKQIYELRLTYNFYLSKTCEVRPNAHLLSDLLYESPFCGQLWMVYSSNKQLMGSGDAYPKNYSVKLDKGNYTVILQVRHATRSELESLKDLPITIEIKMPTYILVDISPTRCGQTKWGSTITARPGSTLPLYVFGPSDDRVSKSAGPNTSPGDFLTGTFTLSKNDLVKKKVVYPVQYILGPKASRGNSGPPKKKEKDYEGALKEFRLHWMSKGKVSPAELEEEFGDDLEFLMARLTMIEADKKNVWGEEVATIVSKIQSQLVGTLGSNVLCAMVSIVDHKMRIFRFFVDMFLLQLVVSVVFLLSVSEVISQCPPSSGIYLRHDGNCYTNGSYFFDNDIKGESNSIQCVLPDTALNDGKWVNSSGSSVDCSTDPLRCNNEVSSPNATISLYIPTGQGISPSDDGWYKCCLPTNCSDPNTNIIFANIFRWVQIETITVDLPSNKTVLPQTYTLHAIKIGSNDHDPFLHNASWYYESGSSSTELCTGYRASYNCTFMYGNGTSVNYGNGRWDYTLTVTWNGENITSGVLSQSNNNGDHVFRFYLFFGHINHNPVARNRGIFVTVPATAPSSFIEVNKTATTITVSWTALDSSDADGYVVNVTSDTDTGQTVQVKGSSNNTITLNGLRGETTYSITVRAYQQLLGPASTISVQTLPVINSINWTLVSSITQLNNTQYRIDCLTTTDINPSTDVYWLVNVVMKSNSMYTSTDVLTYNNTLLVYPDPLGVSVNVTCIAMIGGVNYSQSVILHVFGTEYNISVAAVNSVGRGPFSDPIVVEIGIVLGPVGSVSSIMDTTWAVISWSVPSYIPSDYPIITYEIGYHILFDRCCCLMVDDDDINIQMLQFSNSTNSNTFINITGLNDMSCYIFGVRAYTDRGPGSWRVIANETLISQYVCTGSNDEEAVDGASIGLGAVVGLLTISLVVSIIIHIYCFIKLKSYYAATAKETNKFNDDISMQACESYVVHKTKDTTDTTKDSLYECPDINVYDDAIYMASIVDHKMRIFHFFVDMFSLQLVGFIFLLSVSEVISQCPPSSGIYLRHNGTCYTNGSYFNHNDITGASKSIQCVLPGSNLTGGEWVNATSGSSVDCSTNPLRCNEVSSPNATISLYIPTGQGISSSDDGWYKCCLPTDCSDSNTNIIFANIFRWVQIETITVDLPSDKTVLPQTYTLHAIKIGHDDHSSFLHAANWYYESGSSSTQLCTESMASYSCTFMYGDGMSVDYGNGRWDYTLTVTWFGETITSGVLSQSNNNGDHVFRFYLFFGHYGHNPVARNRVIFVTAPATAPSSLTEVNKTATTITVNWTALDSSDADGYVVNVTSDTDTVQTVQVKGSSNNTITLNGLRAVTTYSITVRAYQQLLGPASSTISVFTHCQQEGIYLGNNGNCYPNGSYFWDSKVNAANEAISCVLPGTSLTTGQWVRVADPDDPVDCNSNSASDPFCCTNVTSPDATINLYLAQGLPAAQEGWYKCCLPTDCLTASNIIFAIIFRFVQIASFYVDVPSSIVLPQKYAIHCIKTGYAYGYDFKLKLDDIQLINNAGCTSSSPCNNSYLLHSSNHTYDHAVNVTWDGTTVSSGSISQSTTGDQ</sequence>
<evidence type="ECO:0000313" key="4">
    <source>
        <dbReference type="EnsemblMetazoa" id="Aqu2.1.11326_001"/>
    </source>
</evidence>
<keyword evidence="2" id="KW-0472">Membrane</keyword>
<dbReference type="PROSITE" id="PS50853">
    <property type="entry name" value="FN3"/>
    <property type="match status" value="2"/>
</dbReference>
<dbReference type="EnsemblMetazoa" id="Aqu2.1.11326_001">
    <property type="protein sequence ID" value="Aqu2.1.11326_001"/>
    <property type="gene ID" value="Aqu2.1.11326"/>
</dbReference>
<keyword evidence="1" id="KW-0677">Repeat</keyword>
<evidence type="ECO:0000256" key="2">
    <source>
        <dbReference type="SAM" id="Phobius"/>
    </source>
</evidence>
<dbReference type="Pfam" id="PF21316">
    <property type="entry name" value="TPPII_GBD"/>
    <property type="match status" value="1"/>
</dbReference>
<feature type="transmembrane region" description="Helical" evidence="2">
    <location>
        <begin position="1295"/>
        <end position="1316"/>
    </location>
</feature>
<name>A0A1X7T9W0_AMPQE</name>
<keyword evidence="2" id="KW-1133">Transmembrane helix</keyword>
<dbReference type="InterPro" id="IPR022229">
    <property type="entry name" value="TPPII_Ig-like-2"/>
</dbReference>
<evidence type="ECO:0000256" key="1">
    <source>
        <dbReference type="ARBA" id="ARBA00022737"/>
    </source>
</evidence>
<reference evidence="4" key="1">
    <citation type="submission" date="2017-05" db="UniProtKB">
        <authorList>
            <consortium name="EnsemblMetazoa"/>
        </authorList>
    </citation>
    <scope>IDENTIFICATION</scope>
</reference>
<dbReference type="InterPro" id="IPR036116">
    <property type="entry name" value="FN3_sf"/>
</dbReference>
<dbReference type="SMART" id="SM00060">
    <property type="entry name" value="FN3"/>
    <property type="match status" value="4"/>
</dbReference>
<dbReference type="InParanoid" id="A0A1X7T9W0"/>